<evidence type="ECO:0000259" key="1">
    <source>
        <dbReference type="Pfam" id="PF12680"/>
    </source>
</evidence>
<comment type="caution">
    <text evidence="2">The sequence shown here is derived from an EMBL/GenBank/DDBJ whole genome shotgun (WGS) entry which is preliminary data.</text>
</comment>
<evidence type="ECO:0000313" key="2">
    <source>
        <dbReference type="EMBL" id="KAK7462181.1"/>
    </source>
</evidence>
<dbReference type="EMBL" id="JBANRG010000011">
    <property type="protein sequence ID" value="KAK7462181.1"/>
    <property type="molecule type" value="Genomic_DNA"/>
</dbReference>
<feature type="domain" description="SnoaL-like" evidence="1">
    <location>
        <begin position="34"/>
        <end position="136"/>
    </location>
</feature>
<proteinExistence type="predicted"/>
<dbReference type="SUPFAM" id="SSF54427">
    <property type="entry name" value="NTF2-like"/>
    <property type="match status" value="1"/>
</dbReference>
<dbReference type="InterPro" id="IPR037401">
    <property type="entry name" value="SnoaL-like"/>
</dbReference>
<reference evidence="2 3" key="1">
    <citation type="submission" date="2024-01" db="EMBL/GenBank/DDBJ databases">
        <title>A draft genome for the cacao thread blight pathogen Marasmiellus scandens.</title>
        <authorList>
            <person name="Baruah I.K."/>
            <person name="Leung J."/>
            <person name="Bukari Y."/>
            <person name="Amoako-Attah I."/>
            <person name="Meinhardt L.W."/>
            <person name="Bailey B.A."/>
            <person name="Cohen S.P."/>
        </authorList>
    </citation>
    <scope>NUCLEOTIDE SEQUENCE [LARGE SCALE GENOMIC DNA]</scope>
    <source>
        <strain evidence="2 3">GH-19</strain>
    </source>
</reference>
<organism evidence="2 3">
    <name type="scientific">Marasmiellus scandens</name>
    <dbReference type="NCBI Taxonomy" id="2682957"/>
    <lineage>
        <taxon>Eukaryota</taxon>
        <taxon>Fungi</taxon>
        <taxon>Dikarya</taxon>
        <taxon>Basidiomycota</taxon>
        <taxon>Agaricomycotina</taxon>
        <taxon>Agaricomycetes</taxon>
        <taxon>Agaricomycetidae</taxon>
        <taxon>Agaricales</taxon>
        <taxon>Marasmiineae</taxon>
        <taxon>Omphalotaceae</taxon>
        <taxon>Marasmiellus</taxon>
    </lineage>
</organism>
<dbReference type="Pfam" id="PF12680">
    <property type="entry name" value="SnoaL_2"/>
    <property type="match status" value="1"/>
</dbReference>
<protein>
    <recommendedName>
        <fullName evidence="1">SnoaL-like domain-containing protein</fullName>
    </recommendedName>
</protein>
<keyword evidence="3" id="KW-1185">Reference proteome</keyword>
<gene>
    <name evidence="2" type="ORF">VKT23_007785</name>
</gene>
<sequence>MAATMEITPEIITKLIMDPTIATVSVSSQLMTVLNFVRAVSNQDGEAIIEEVTDDLEYIWVPRGMDQYGPQVKSKEQTKDFFTKYGGGSYVKDFKFTILDYVEMPGKIVLQMKSSGELTSGKGQYDNDYIWIFHIVQQESTPRIKVVKEFFDSLYCVQVWGTLPETQKHSGI</sequence>
<accession>A0ABR1JIE2</accession>
<evidence type="ECO:0000313" key="3">
    <source>
        <dbReference type="Proteomes" id="UP001498398"/>
    </source>
</evidence>
<dbReference type="Proteomes" id="UP001498398">
    <property type="component" value="Unassembled WGS sequence"/>
</dbReference>
<dbReference type="Gene3D" id="3.10.450.50">
    <property type="match status" value="1"/>
</dbReference>
<name>A0ABR1JIE2_9AGAR</name>
<dbReference type="InterPro" id="IPR032710">
    <property type="entry name" value="NTF2-like_dom_sf"/>
</dbReference>